<dbReference type="RefSeq" id="WP_358347474.1">
    <property type="nucleotide sequence ID" value="NZ_JBEZFP010000002.1"/>
</dbReference>
<sequence length="286" mass="31026">MQLLNTPAPYPAIIWTVVRFMVAEGKPTHKKTITTYLEPGEADAKNSGPVHHSLGTLNDLGLAIRSEADTWSLRGGLEKVGIDDYAGFQRVIRRAVLAVDGEVPDPPDDIRRALAWILMRDPFKESFNWATIDQQHNRSAPDGQLVLANDTRWPSLAEWGRALGLMAPAPHARDRHVPDCTSAVHQVLTDGLERGRSTDSMSVLQLLRRQLPVVPGGSLAASLGCAPEAPKIAGAALSFALMRGEHEGWLVLGQDSDASAVINLHDPDRSSPRFCSSITLLEGDDA</sequence>
<keyword evidence="2" id="KW-1185">Reference proteome</keyword>
<protein>
    <submittedName>
        <fullName evidence="1">Protein DpdG</fullName>
    </submittedName>
</protein>
<dbReference type="InterPro" id="IPR049812">
    <property type="entry name" value="DpdG-like"/>
</dbReference>
<evidence type="ECO:0000313" key="1">
    <source>
        <dbReference type="EMBL" id="MEU8132136.1"/>
    </source>
</evidence>
<proteinExistence type="predicted"/>
<dbReference type="Proteomes" id="UP001551482">
    <property type="component" value="Unassembled WGS sequence"/>
</dbReference>
<evidence type="ECO:0000313" key="2">
    <source>
        <dbReference type="Proteomes" id="UP001551482"/>
    </source>
</evidence>
<dbReference type="EMBL" id="JBEZFP010000002">
    <property type="protein sequence ID" value="MEU8132136.1"/>
    <property type="molecule type" value="Genomic_DNA"/>
</dbReference>
<reference evidence="1 2" key="1">
    <citation type="submission" date="2024-06" db="EMBL/GenBank/DDBJ databases">
        <title>The Natural Products Discovery Center: Release of the First 8490 Sequenced Strains for Exploring Actinobacteria Biosynthetic Diversity.</title>
        <authorList>
            <person name="Kalkreuter E."/>
            <person name="Kautsar S.A."/>
            <person name="Yang D."/>
            <person name="Bader C.D."/>
            <person name="Teijaro C.N."/>
            <person name="Fluegel L."/>
            <person name="Davis C.M."/>
            <person name="Simpson J.R."/>
            <person name="Lauterbach L."/>
            <person name="Steele A.D."/>
            <person name="Gui C."/>
            <person name="Meng S."/>
            <person name="Li G."/>
            <person name="Viehrig K."/>
            <person name="Ye F."/>
            <person name="Su P."/>
            <person name="Kiefer A.F."/>
            <person name="Nichols A."/>
            <person name="Cepeda A.J."/>
            <person name="Yan W."/>
            <person name="Fan B."/>
            <person name="Jiang Y."/>
            <person name="Adhikari A."/>
            <person name="Zheng C.-J."/>
            <person name="Schuster L."/>
            <person name="Cowan T.M."/>
            <person name="Smanski M.J."/>
            <person name="Chevrette M.G."/>
            <person name="De Carvalho L.P.S."/>
            <person name="Shen B."/>
        </authorList>
    </citation>
    <scope>NUCLEOTIDE SEQUENCE [LARGE SCALE GENOMIC DNA]</scope>
    <source>
        <strain evidence="1 2">NPDC048946</strain>
    </source>
</reference>
<gene>
    <name evidence="1" type="primary">dpdG</name>
    <name evidence="1" type="ORF">AB0C36_01360</name>
</gene>
<organism evidence="1 2">
    <name type="scientific">Streptodolium elevatio</name>
    <dbReference type="NCBI Taxonomy" id="3157996"/>
    <lineage>
        <taxon>Bacteria</taxon>
        <taxon>Bacillati</taxon>
        <taxon>Actinomycetota</taxon>
        <taxon>Actinomycetes</taxon>
        <taxon>Kitasatosporales</taxon>
        <taxon>Streptomycetaceae</taxon>
        <taxon>Streptodolium</taxon>
    </lineage>
</organism>
<name>A0ABV3D8R3_9ACTN</name>
<accession>A0ABV3D8R3</accession>
<dbReference type="NCBIfam" id="NF041064">
    <property type="entry name" value="DpdG"/>
    <property type="match status" value="1"/>
</dbReference>
<comment type="caution">
    <text evidence="1">The sequence shown here is derived from an EMBL/GenBank/DDBJ whole genome shotgun (WGS) entry which is preliminary data.</text>
</comment>